<dbReference type="InterPro" id="IPR050765">
    <property type="entry name" value="Riboflavin_Biosynth_HTPR"/>
</dbReference>
<gene>
    <name evidence="2" type="ORF">PEPS_23850</name>
</gene>
<dbReference type="Pfam" id="PF01872">
    <property type="entry name" value="RibD_C"/>
    <property type="match status" value="1"/>
</dbReference>
<accession>A0ABM7VGN4</accession>
<dbReference type="Proteomes" id="UP001354989">
    <property type="component" value="Chromosome"/>
</dbReference>
<dbReference type="InterPro" id="IPR002734">
    <property type="entry name" value="RibDG_C"/>
</dbReference>
<feature type="domain" description="Bacterial bifunctional deaminase-reductase C-terminal" evidence="1">
    <location>
        <begin position="3"/>
        <end position="168"/>
    </location>
</feature>
<sequence length="175" mass="19540">MNKLQLYIASSLDGYIARQDGSLDWLYAVPNPDQLDYGYADFLNGVDVILMGRQSYEEILGFGVDWPYPEHQTYIVTTQADYKAKTPNTMVLNELNAEVLTSIQREKNVWLLGGGQLVGHCLNHELIDEMMICLIPTIIGGGIPLFPSGVKETGFDLVSSENYPSGVLMLTYKKK</sequence>
<proteinExistence type="predicted"/>
<organism evidence="2 3">
    <name type="scientific">Persicobacter psychrovividus</name>
    <dbReference type="NCBI Taxonomy" id="387638"/>
    <lineage>
        <taxon>Bacteria</taxon>
        <taxon>Pseudomonadati</taxon>
        <taxon>Bacteroidota</taxon>
        <taxon>Cytophagia</taxon>
        <taxon>Cytophagales</taxon>
        <taxon>Persicobacteraceae</taxon>
        <taxon>Persicobacter</taxon>
    </lineage>
</organism>
<dbReference type="InterPro" id="IPR024072">
    <property type="entry name" value="DHFR-like_dom_sf"/>
</dbReference>
<keyword evidence="3" id="KW-1185">Reference proteome</keyword>
<dbReference type="Gene3D" id="3.40.430.10">
    <property type="entry name" value="Dihydrofolate Reductase, subunit A"/>
    <property type="match status" value="1"/>
</dbReference>
<evidence type="ECO:0000313" key="2">
    <source>
        <dbReference type="EMBL" id="BDD00105.1"/>
    </source>
</evidence>
<dbReference type="RefSeq" id="WP_338397162.1">
    <property type="nucleotide sequence ID" value="NZ_AP025292.1"/>
</dbReference>
<dbReference type="PANTHER" id="PTHR38011">
    <property type="entry name" value="DIHYDROFOLATE REDUCTASE FAMILY PROTEIN (AFU_ORTHOLOGUE AFUA_8G06820)"/>
    <property type="match status" value="1"/>
</dbReference>
<reference evidence="2 3" key="1">
    <citation type="submission" date="2021-12" db="EMBL/GenBank/DDBJ databases">
        <title>Genome sequencing of bacteria with rrn-lacking chromosome and rrn-plasmid.</title>
        <authorList>
            <person name="Anda M."/>
            <person name="Iwasaki W."/>
        </authorList>
    </citation>
    <scope>NUCLEOTIDE SEQUENCE [LARGE SCALE GENOMIC DNA]</scope>
    <source>
        <strain evidence="2 3">NBRC 101262</strain>
    </source>
</reference>
<name>A0ABM7VGN4_9BACT</name>
<evidence type="ECO:0000259" key="1">
    <source>
        <dbReference type="Pfam" id="PF01872"/>
    </source>
</evidence>
<dbReference type="SUPFAM" id="SSF53597">
    <property type="entry name" value="Dihydrofolate reductase-like"/>
    <property type="match status" value="1"/>
</dbReference>
<protein>
    <submittedName>
        <fullName evidence="2">Dihydrofolate reductase</fullName>
    </submittedName>
</protein>
<dbReference type="EMBL" id="AP025292">
    <property type="protein sequence ID" value="BDD00105.1"/>
    <property type="molecule type" value="Genomic_DNA"/>
</dbReference>
<evidence type="ECO:0000313" key="3">
    <source>
        <dbReference type="Proteomes" id="UP001354989"/>
    </source>
</evidence>
<dbReference type="PANTHER" id="PTHR38011:SF11">
    <property type="entry name" value="2,5-DIAMINO-6-RIBOSYLAMINO-4(3H)-PYRIMIDINONE 5'-PHOSPHATE REDUCTASE"/>
    <property type="match status" value="1"/>
</dbReference>